<evidence type="ECO:0000313" key="1">
    <source>
        <dbReference type="EMBL" id="PTU75302.1"/>
    </source>
</evidence>
<accession>A0A2T5PC62</accession>
<evidence type="ECO:0000313" key="2">
    <source>
        <dbReference type="Proteomes" id="UP000244064"/>
    </source>
</evidence>
<dbReference type="Proteomes" id="UP000244064">
    <property type="component" value="Unassembled WGS sequence"/>
</dbReference>
<dbReference type="PROSITE" id="PS51257">
    <property type="entry name" value="PROKAR_LIPOPROTEIN"/>
    <property type="match status" value="1"/>
</dbReference>
<proteinExistence type="predicted"/>
<dbReference type="RefSeq" id="WP_108106094.1">
    <property type="nucleotide sequence ID" value="NZ_QASN01000008.1"/>
</dbReference>
<dbReference type="AlphaFoldDB" id="A0A2T5PC62"/>
<evidence type="ECO:0008006" key="3">
    <source>
        <dbReference type="Google" id="ProtNLM"/>
    </source>
</evidence>
<protein>
    <recommendedName>
        <fullName evidence="3">Lipoprotein</fullName>
    </recommendedName>
</protein>
<gene>
    <name evidence="1" type="ORF">DBO85_05595</name>
</gene>
<comment type="caution">
    <text evidence="1">The sequence shown here is derived from an EMBL/GenBank/DDBJ whole genome shotgun (WGS) entry which is preliminary data.</text>
</comment>
<sequence>MNFYRNKLILTLSAAILLSGCTFSTHIDKNRYWQMQENITPLPRVSVEGSDGYVRYPEIFRQKQLFQDVVPKENATISVDVRSYSSGAPNLVSAFSWLIVSGCSGYLIPYRGDNVRHADFNLYVDGQLTKTYKYDDIKSTWIWFFAFPLMKPENDEYFVEELIADQFVNSFIIDLLKDREMLEKIQLSQTNTEAATKAREPL</sequence>
<organism evidence="1 2">
    <name type="scientific">Pseudomonas mangrovi</name>
    <dbReference type="NCBI Taxonomy" id="2161748"/>
    <lineage>
        <taxon>Bacteria</taxon>
        <taxon>Pseudomonadati</taxon>
        <taxon>Pseudomonadota</taxon>
        <taxon>Gammaproteobacteria</taxon>
        <taxon>Pseudomonadales</taxon>
        <taxon>Pseudomonadaceae</taxon>
        <taxon>Pseudomonas</taxon>
    </lineage>
</organism>
<keyword evidence="2" id="KW-1185">Reference proteome</keyword>
<name>A0A2T5PC62_9PSED</name>
<dbReference type="EMBL" id="QASN01000008">
    <property type="protein sequence ID" value="PTU75302.1"/>
    <property type="molecule type" value="Genomic_DNA"/>
</dbReference>
<reference evidence="1 2" key="1">
    <citation type="submission" date="2018-04" db="EMBL/GenBank/DDBJ databases">
        <title>Pseudomonas sp. nov., isolated from mangrove soil.</title>
        <authorList>
            <person name="Chen C."/>
        </authorList>
    </citation>
    <scope>NUCLEOTIDE SEQUENCE [LARGE SCALE GENOMIC DNA]</scope>
    <source>
        <strain evidence="1 2">TC-11</strain>
    </source>
</reference>